<dbReference type="Pfam" id="PF14541">
    <property type="entry name" value="TAXi_C"/>
    <property type="match status" value="1"/>
</dbReference>
<dbReference type="InterPro" id="IPR032799">
    <property type="entry name" value="TAXi_C"/>
</dbReference>
<evidence type="ECO:0000256" key="3">
    <source>
        <dbReference type="ARBA" id="ARBA00022750"/>
    </source>
</evidence>
<keyword evidence="7" id="KW-0732">Signal</keyword>
<organism evidence="9 10">
    <name type="scientific">Ceratodon purpureus</name>
    <name type="common">Fire moss</name>
    <name type="synonym">Dicranum purpureum</name>
    <dbReference type="NCBI Taxonomy" id="3225"/>
    <lineage>
        <taxon>Eukaryota</taxon>
        <taxon>Viridiplantae</taxon>
        <taxon>Streptophyta</taxon>
        <taxon>Embryophyta</taxon>
        <taxon>Bryophyta</taxon>
        <taxon>Bryophytina</taxon>
        <taxon>Bryopsida</taxon>
        <taxon>Dicranidae</taxon>
        <taxon>Pseudoditrichales</taxon>
        <taxon>Ditrichaceae</taxon>
        <taxon>Ceratodon</taxon>
    </lineage>
</organism>
<accession>A0A8T0J6B5</accession>
<proteinExistence type="inferred from homology"/>
<evidence type="ECO:0000256" key="4">
    <source>
        <dbReference type="ARBA" id="ARBA00022801"/>
    </source>
</evidence>
<evidence type="ECO:0000256" key="6">
    <source>
        <dbReference type="PIRSR" id="PIRSR601461-1"/>
    </source>
</evidence>
<dbReference type="InterPro" id="IPR001461">
    <property type="entry name" value="Aspartic_peptidase_A1"/>
</dbReference>
<dbReference type="EMBL" id="CM026421">
    <property type="protein sequence ID" value="KAG0591147.1"/>
    <property type="molecule type" value="Genomic_DNA"/>
</dbReference>
<dbReference type="Gene3D" id="2.40.70.10">
    <property type="entry name" value="Acid Proteases"/>
    <property type="match status" value="2"/>
</dbReference>
<evidence type="ECO:0000313" key="10">
    <source>
        <dbReference type="Proteomes" id="UP000822688"/>
    </source>
</evidence>
<dbReference type="InterPro" id="IPR021109">
    <property type="entry name" value="Peptidase_aspartic_dom_sf"/>
</dbReference>
<dbReference type="GO" id="GO:0006508">
    <property type="term" value="P:proteolysis"/>
    <property type="evidence" value="ECO:0007669"/>
    <property type="project" value="UniProtKB-KW"/>
</dbReference>
<evidence type="ECO:0000313" key="9">
    <source>
        <dbReference type="EMBL" id="KAG0591147.1"/>
    </source>
</evidence>
<evidence type="ECO:0000256" key="1">
    <source>
        <dbReference type="ARBA" id="ARBA00007447"/>
    </source>
</evidence>
<dbReference type="Pfam" id="PF14543">
    <property type="entry name" value="TAXi_N"/>
    <property type="match status" value="1"/>
</dbReference>
<dbReference type="GO" id="GO:0005576">
    <property type="term" value="C:extracellular region"/>
    <property type="evidence" value="ECO:0007669"/>
    <property type="project" value="TreeGrafter"/>
</dbReference>
<evidence type="ECO:0000256" key="2">
    <source>
        <dbReference type="ARBA" id="ARBA00022670"/>
    </source>
</evidence>
<comment type="similarity">
    <text evidence="1">Belongs to the peptidase A1 family.</text>
</comment>
<evidence type="ECO:0000256" key="7">
    <source>
        <dbReference type="SAM" id="SignalP"/>
    </source>
</evidence>
<feature type="active site" evidence="6">
    <location>
        <position position="365"/>
    </location>
</feature>
<dbReference type="PROSITE" id="PS51767">
    <property type="entry name" value="PEPTIDASE_A1"/>
    <property type="match status" value="1"/>
</dbReference>
<name>A0A8T0J6B5_CERPU</name>
<dbReference type="InterPro" id="IPR034161">
    <property type="entry name" value="Pepsin-like_plant"/>
</dbReference>
<comment type="caution">
    <text evidence="9">The sequence shown here is derived from an EMBL/GenBank/DDBJ whole genome shotgun (WGS) entry which is preliminary data.</text>
</comment>
<dbReference type="InterPro" id="IPR033121">
    <property type="entry name" value="PEPTIDASE_A1"/>
</dbReference>
<feature type="signal peptide" evidence="7">
    <location>
        <begin position="1"/>
        <end position="19"/>
    </location>
</feature>
<keyword evidence="10" id="KW-1185">Reference proteome</keyword>
<feature type="active site" evidence="6">
    <location>
        <position position="158"/>
    </location>
</feature>
<dbReference type="AlphaFoldDB" id="A0A8T0J6B5"/>
<dbReference type="GO" id="GO:0004190">
    <property type="term" value="F:aspartic-type endopeptidase activity"/>
    <property type="evidence" value="ECO:0007669"/>
    <property type="project" value="UniProtKB-KW"/>
</dbReference>
<evidence type="ECO:0000259" key="8">
    <source>
        <dbReference type="PROSITE" id="PS51767"/>
    </source>
</evidence>
<dbReference type="InterPro" id="IPR032861">
    <property type="entry name" value="TAXi_N"/>
</dbReference>
<dbReference type="Proteomes" id="UP000822688">
    <property type="component" value="Chromosome 1"/>
</dbReference>
<evidence type="ECO:0000256" key="5">
    <source>
        <dbReference type="ARBA" id="ARBA00023180"/>
    </source>
</evidence>
<keyword evidence="5" id="KW-0325">Glycoprotein</keyword>
<dbReference type="FunFam" id="2.40.70.10:FF:000033">
    <property type="entry name" value="Aspartyl protease family protein"/>
    <property type="match status" value="1"/>
</dbReference>
<keyword evidence="4" id="KW-0378">Hydrolase</keyword>
<sequence length="489" mass="53281">MGFLKVVLLMLMSSSYSIAWVAPWAPDDIHAYGRRDDAVDDAGEHALSHRRHSKNDAPGIRFDMTRRASNCSGPSMLQGADSRLRHVACAFERSARRLRLLAGKRTKAQHLRGVTHDTAHVSGKANSDWKFPEFVGAGDFMVSIVLGTPPVKASIIIDTASDLTWIQSQPCNSCHQQKDPMYDPSKSSTYNVLACSSPICDKLVQDKQCTSGQSCRYAYRYIDGSETDGYLSTETMTVSLTTGEISKVALFPFGASDATMGTYTVEEDGIFGLGQGPISLPSQLGGNKFSYCLVDWQSDETSSLYFGDAAVPKGKVRYTPIVPNAKYPTFWYIRMIGISVGSKRLPIAKSAFEIDSSGQGGTIVDTASTLTVFLPEIFDQIAAAYKSQVKYPVTTSSVTQLQLCFDTAGVSSPTFPTLEIHLDGANLSLPTQNVFVTLEENITCLAVMPNFESDFQTSVIGNIAQQNYDIVYDSKNMKMGFSPTNCASV</sequence>
<protein>
    <recommendedName>
        <fullName evidence="8">Peptidase A1 domain-containing protein</fullName>
    </recommendedName>
</protein>
<dbReference type="PANTHER" id="PTHR47967">
    <property type="entry name" value="OS07G0603500 PROTEIN-RELATED"/>
    <property type="match status" value="1"/>
</dbReference>
<gene>
    <name evidence="9" type="ORF">KC19_1G153600</name>
</gene>
<feature type="chain" id="PRO_5035802497" description="Peptidase A1 domain-containing protein" evidence="7">
    <location>
        <begin position="20"/>
        <end position="489"/>
    </location>
</feature>
<feature type="domain" description="Peptidase A1" evidence="8">
    <location>
        <begin position="140"/>
        <end position="482"/>
    </location>
</feature>
<dbReference type="SUPFAM" id="SSF50630">
    <property type="entry name" value="Acid proteases"/>
    <property type="match status" value="1"/>
</dbReference>
<dbReference type="PANTHER" id="PTHR47967:SF128">
    <property type="entry name" value="ASPARTIC PROTEINASE CDR1-LIKE"/>
    <property type="match status" value="1"/>
</dbReference>
<reference evidence="9" key="1">
    <citation type="submission" date="2020-06" db="EMBL/GenBank/DDBJ databases">
        <title>WGS assembly of Ceratodon purpureus strain R40.</title>
        <authorList>
            <person name="Carey S.B."/>
            <person name="Jenkins J."/>
            <person name="Shu S."/>
            <person name="Lovell J.T."/>
            <person name="Sreedasyam A."/>
            <person name="Maumus F."/>
            <person name="Tiley G.P."/>
            <person name="Fernandez-Pozo N."/>
            <person name="Barry K."/>
            <person name="Chen C."/>
            <person name="Wang M."/>
            <person name="Lipzen A."/>
            <person name="Daum C."/>
            <person name="Saski C.A."/>
            <person name="Payton A.C."/>
            <person name="Mcbreen J.C."/>
            <person name="Conrad R.E."/>
            <person name="Kollar L.M."/>
            <person name="Olsson S."/>
            <person name="Huttunen S."/>
            <person name="Landis J.B."/>
            <person name="Wickett N.J."/>
            <person name="Johnson M.G."/>
            <person name="Rensing S.A."/>
            <person name="Grimwood J."/>
            <person name="Schmutz J."/>
            <person name="Mcdaniel S.F."/>
        </authorList>
    </citation>
    <scope>NUCLEOTIDE SEQUENCE</scope>
    <source>
        <strain evidence="9">R40</strain>
    </source>
</reference>
<dbReference type="PRINTS" id="PR00792">
    <property type="entry name" value="PEPSIN"/>
</dbReference>
<dbReference type="InterPro" id="IPR051708">
    <property type="entry name" value="Plant_Aspart_Prot_A1"/>
</dbReference>
<keyword evidence="3" id="KW-0064">Aspartyl protease</keyword>
<keyword evidence="2" id="KW-0645">Protease</keyword>
<dbReference type="CDD" id="cd05476">
    <property type="entry name" value="pepsin_A_like_plant"/>
    <property type="match status" value="1"/>
</dbReference>